<protein>
    <submittedName>
        <fullName evidence="2">Uncharacterized protein</fullName>
    </submittedName>
</protein>
<proteinExistence type="predicted"/>
<evidence type="ECO:0000256" key="1">
    <source>
        <dbReference type="SAM" id="MobiDB-lite"/>
    </source>
</evidence>
<name>A0AAV0DSE6_9ASTE</name>
<feature type="region of interest" description="Disordered" evidence="1">
    <location>
        <begin position="79"/>
        <end position="102"/>
    </location>
</feature>
<organism evidence="2 3">
    <name type="scientific">Cuscuta epithymum</name>
    <dbReference type="NCBI Taxonomy" id="186058"/>
    <lineage>
        <taxon>Eukaryota</taxon>
        <taxon>Viridiplantae</taxon>
        <taxon>Streptophyta</taxon>
        <taxon>Embryophyta</taxon>
        <taxon>Tracheophyta</taxon>
        <taxon>Spermatophyta</taxon>
        <taxon>Magnoliopsida</taxon>
        <taxon>eudicotyledons</taxon>
        <taxon>Gunneridae</taxon>
        <taxon>Pentapetalae</taxon>
        <taxon>asterids</taxon>
        <taxon>lamiids</taxon>
        <taxon>Solanales</taxon>
        <taxon>Convolvulaceae</taxon>
        <taxon>Cuscuteae</taxon>
        <taxon>Cuscuta</taxon>
        <taxon>Cuscuta subgen. Cuscuta</taxon>
    </lineage>
</organism>
<sequence length="119" mass="13411">MYLPSCIKCAHSFQSYSPKKLFVWTARQHQKKKFGGPEIMHDPSMLQAKGILKFTRIKNEMDEGPQRTVRYGKCKQPGHNRATCAKRSSRDGGGSTGHGFAYDDTNFVAYTSASYCHSE</sequence>
<dbReference type="AlphaFoldDB" id="A0AAV0DSE6"/>
<dbReference type="EMBL" id="CAMAPF010000146">
    <property type="protein sequence ID" value="CAH9108148.1"/>
    <property type="molecule type" value="Genomic_DNA"/>
</dbReference>
<evidence type="ECO:0000313" key="2">
    <source>
        <dbReference type="EMBL" id="CAH9108148.1"/>
    </source>
</evidence>
<keyword evidence="3" id="KW-1185">Reference proteome</keyword>
<comment type="caution">
    <text evidence="2">The sequence shown here is derived from an EMBL/GenBank/DDBJ whole genome shotgun (WGS) entry which is preliminary data.</text>
</comment>
<dbReference type="Proteomes" id="UP001152523">
    <property type="component" value="Unassembled WGS sequence"/>
</dbReference>
<evidence type="ECO:0000313" key="3">
    <source>
        <dbReference type="Proteomes" id="UP001152523"/>
    </source>
</evidence>
<reference evidence="2" key="1">
    <citation type="submission" date="2022-07" db="EMBL/GenBank/DDBJ databases">
        <authorList>
            <person name="Macas J."/>
            <person name="Novak P."/>
            <person name="Neumann P."/>
        </authorList>
    </citation>
    <scope>NUCLEOTIDE SEQUENCE</scope>
</reference>
<gene>
    <name evidence="2" type="ORF">CEPIT_LOCUS18237</name>
</gene>
<accession>A0AAV0DSE6</accession>